<evidence type="ECO:0000313" key="4">
    <source>
        <dbReference type="EMBL" id="MFB9753860.1"/>
    </source>
</evidence>
<accession>A0ABV5W0H8</accession>
<feature type="transmembrane region" description="Helical" evidence="3">
    <location>
        <begin position="259"/>
        <end position="280"/>
    </location>
</feature>
<feature type="transmembrane region" description="Helical" evidence="3">
    <location>
        <begin position="393"/>
        <end position="415"/>
    </location>
</feature>
<protein>
    <submittedName>
        <fullName evidence="4">Spore germination protein</fullName>
    </submittedName>
</protein>
<feature type="transmembrane region" description="Helical" evidence="3">
    <location>
        <begin position="300"/>
        <end position="319"/>
    </location>
</feature>
<evidence type="ECO:0000256" key="2">
    <source>
        <dbReference type="ARBA" id="ARBA00023136"/>
    </source>
</evidence>
<keyword evidence="5" id="KW-1185">Reference proteome</keyword>
<dbReference type="PANTHER" id="PTHR22550:SF5">
    <property type="entry name" value="LEUCINE ZIPPER PROTEIN 4"/>
    <property type="match status" value="1"/>
</dbReference>
<evidence type="ECO:0000256" key="3">
    <source>
        <dbReference type="SAM" id="Phobius"/>
    </source>
</evidence>
<name>A0ABV5W0H8_9BACL</name>
<evidence type="ECO:0000256" key="1">
    <source>
        <dbReference type="ARBA" id="ARBA00005278"/>
    </source>
</evidence>
<dbReference type="RefSeq" id="WP_344915127.1">
    <property type="nucleotide sequence ID" value="NZ_BAAAYO010000014.1"/>
</dbReference>
<dbReference type="InterPro" id="IPR004995">
    <property type="entry name" value="Spore_Ger"/>
</dbReference>
<evidence type="ECO:0000313" key="5">
    <source>
        <dbReference type="Proteomes" id="UP001589619"/>
    </source>
</evidence>
<proteinExistence type="inferred from homology"/>
<dbReference type="PANTHER" id="PTHR22550">
    <property type="entry name" value="SPORE GERMINATION PROTEIN"/>
    <property type="match status" value="1"/>
</dbReference>
<dbReference type="Pfam" id="PF03323">
    <property type="entry name" value="GerA"/>
    <property type="match status" value="1"/>
</dbReference>
<gene>
    <name evidence="4" type="ORF">ACFFNY_20005</name>
</gene>
<organism evidence="4 5">
    <name type="scientific">Paenibacillus hodogayensis</name>
    <dbReference type="NCBI Taxonomy" id="279208"/>
    <lineage>
        <taxon>Bacteria</taxon>
        <taxon>Bacillati</taxon>
        <taxon>Bacillota</taxon>
        <taxon>Bacilli</taxon>
        <taxon>Bacillales</taxon>
        <taxon>Paenibacillaceae</taxon>
        <taxon>Paenibacillus</taxon>
    </lineage>
</organism>
<keyword evidence="3" id="KW-0812">Transmembrane</keyword>
<dbReference type="InterPro" id="IPR050768">
    <property type="entry name" value="UPF0353/GerABKA_families"/>
</dbReference>
<dbReference type="EMBL" id="JBHMAG010000013">
    <property type="protein sequence ID" value="MFB9753860.1"/>
    <property type="molecule type" value="Genomic_DNA"/>
</dbReference>
<dbReference type="Proteomes" id="UP001589619">
    <property type="component" value="Unassembled WGS sequence"/>
</dbReference>
<comment type="similarity">
    <text evidence="1">Belongs to the GerABKA family.</text>
</comment>
<dbReference type="PIRSF" id="PIRSF005690">
    <property type="entry name" value="GerBA"/>
    <property type="match status" value="1"/>
</dbReference>
<keyword evidence="3" id="KW-1133">Transmembrane helix</keyword>
<comment type="caution">
    <text evidence="4">The sequence shown here is derived from an EMBL/GenBank/DDBJ whole genome shotgun (WGS) entry which is preliminary data.</text>
</comment>
<feature type="transmembrane region" description="Helical" evidence="3">
    <location>
        <begin position="422"/>
        <end position="445"/>
    </location>
</feature>
<keyword evidence="2 3" id="KW-0472">Membrane</keyword>
<reference evidence="4 5" key="1">
    <citation type="submission" date="2024-09" db="EMBL/GenBank/DDBJ databases">
        <authorList>
            <person name="Sun Q."/>
            <person name="Mori K."/>
        </authorList>
    </citation>
    <scope>NUCLEOTIDE SEQUENCE [LARGE SCALE GENOMIC DNA]</scope>
    <source>
        <strain evidence="4 5">JCM 12520</strain>
    </source>
</reference>
<sequence length="508" mass="56327">MSRANEPLFQELSLPEKLQRLRLTFGNSSDLVTRELAPDPAGYTPAAIIYMDGIVNILSVNEIVDSLLQMTYQVDPDAERSAPEWRQLLSRVPIPSGHIRNLTNVPDIEMAILSGETVMLLEHSDEYIAIDTIGGEKRTVGEPSTETVVRGPREGFTENLRTNAALVRRKIKDTNLWLETRRIGRITKTDVGIMFLNGIAQDSVVQEIRARLDRIDIDAVLESGYIEEMIQDEATSVFPTMTSSERPDTIAANLLEGRVAIFVDGTPFVLLAPVLFIQFFQAAEDYYNRFNFSVIRLLRLFSFMIALLGPALYIALTTFHQEAIPTQLLISLAAQREGVPFPAFVEALIMEITFEILREAGVRMPRAIGQAVSIVGALVLGDAAVQAGLVSPAMVIVVSLTAISNFVIPAYDLALSVRLLRFVFMMLAASFGLFGISVGMIALVVHLCSLRSFGVPFMAPMAPLSLAGLKDSLIRFPFWRLHKRPRFLSPNNRVREHSSGPRKPSSRK</sequence>